<sequence>MVHQTTQSDSGDLRDMVVADTIANISRNGWAVIGVFPVPGEEGVNFSYTTGLSGKGLPEVAIYGLPAQAAGGVLNRVARTMVDTGNALQPGDWFDFEGKQARAESRAREDVLVAIEMLDTSDLNMVRTIYGEVKSAMQIVWPMRDGLMPWELGGTAVEEQPILGAAVKTPMLFRAHSLGDVHTFAELDQAIPKEEAVVEAAPTAQNDHRVRNAGEAFIRYAACTGICDKESDALATYLGDFLSDARHLADALDADWGELIGVADRNYRAEIHGDI</sequence>
<dbReference type="Pfam" id="PF14081">
    <property type="entry name" value="DUF4262"/>
    <property type="match status" value="1"/>
</dbReference>
<comment type="caution">
    <text evidence="1">The sequence shown here is derived from an EMBL/GenBank/DDBJ whole genome shotgun (WGS) entry which is preliminary data.</text>
</comment>
<dbReference type="Proteomes" id="UP000294604">
    <property type="component" value="Unassembled WGS sequence"/>
</dbReference>
<protein>
    <recommendedName>
        <fullName evidence="3">DUF4262 domain-containing protein</fullName>
    </recommendedName>
</protein>
<gene>
    <name evidence="1" type="ORF">CCUG60884_00231</name>
</gene>
<dbReference type="InterPro" id="IPR025358">
    <property type="entry name" value="DUF4262"/>
</dbReference>
<accession>A0A4R8SZP1</accession>
<name>A0A4R8SZP1_9MYCO</name>
<dbReference type="AlphaFoldDB" id="A0A4R8SZP1"/>
<dbReference type="EMBL" id="PECL01000003">
    <property type="protein sequence ID" value="TEA09063.1"/>
    <property type="molecule type" value="Genomic_DNA"/>
</dbReference>
<evidence type="ECO:0008006" key="3">
    <source>
        <dbReference type="Google" id="ProtNLM"/>
    </source>
</evidence>
<proteinExistence type="predicted"/>
<evidence type="ECO:0000313" key="1">
    <source>
        <dbReference type="EMBL" id="TEA09063.1"/>
    </source>
</evidence>
<evidence type="ECO:0000313" key="2">
    <source>
        <dbReference type="Proteomes" id="UP000294604"/>
    </source>
</evidence>
<reference evidence="1 2" key="1">
    <citation type="journal article" date="2019" name="Sci. Rep.">
        <title>Extended insight into the Mycobacterium chelonae-abscessus complex through whole genome sequencing of Mycobacterium salmoniphilum outbreak and Mycobacterium salmoniphilum-like strains.</title>
        <authorList>
            <person name="Behra P.R.K."/>
            <person name="Das S."/>
            <person name="Pettersson B.M.F."/>
            <person name="Shirreff L."/>
            <person name="DuCote T."/>
            <person name="Jacobsson K.G."/>
            <person name="Ennis D.G."/>
            <person name="Kirsebom L.A."/>
        </authorList>
    </citation>
    <scope>NUCLEOTIDE SEQUENCE [LARGE SCALE GENOMIC DNA]</scope>
    <source>
        <strain evidence="1 2">CCUG 60884</strain>
    </source>
</reference>
<dbReference type="RefSeq" id="WP_134080945.1">
    <property type="nucleotide sequence ID" value="NZ_PECL01000003.1"/>
</dbReference>
<organism evidence="1 2">
    <name type="scientific">Mycobacteroides salmoniphilum</name>
    <dbReference type="NCBI Taxonomy" id="404941"/>
    <lineage>
        <taxon>Bacteria</taxon>
        <taxon>Bacillati</taxon>
        <taxon>Actinomycetota</taxon>
        <taxon>Actinomycetes</taxon>
        <taxon>Mycobacteriales</taxon>
        <taxon>Mycobacteriaceae</taxon>
        <taxon>Mycobacteroides</taxon>
    </lineage>
</organism>